<accession>A0AAX4HQL6</accession>
<name>A0AAX4HQL6_9BACT</name>
<reference evidence="2 3" key="1">
    <citation type="submission" date="2023-11" db="EMBL/GenBank/DDBJ databases">
        <title>Peredibacter starrii A3.12.</title>
        <authorList>
            <person name="Mitchell R.J."/>
        </authorList>
    </citation>
    <scope>NUCLEOTIDE SEQUENCE [LARGE SCALE GENOMIC DNA]</scope>
    <source>
        <strain evidence="2 3">A3.12</strain>
    </source>
</reference>
<organism evidence="2 3">
    <name type="scientific">Peredibacter starrii</name>
    <dbReference type="NCBI Taxonomy" id="28202"/>
    <lineage>
        <taxon>Bacteria</taxon>
        <taxon>Pseudomonadati</taxon>
        <taxon>Bdellovibrionota</taxon>
        <taxon>Bacteriovoracia</taxon>
        <taxon>Bacteriovoracales</taxon>
        <taxon>Bacteriovoracaceae</taxon>
        <taxon>Peredibacter</taxon>
    </lineage>
</organism>
<dbReference type="RefSeq" id="WP_321396440.1">
    <property type="nucleotide sequence ID" value="NZ_CP139487.1"/>
</dbReference>
<dbReference type="AlphaFoldDB" id="A0AAX4HQL6"/>
<evidence type="ECO:0000313" key="2">
    <source>
        <dbReference type="EMBL" id="WPU65614.1"/>
    </source>
</evidence>
<feature type="transmembrane region" description="Helical" evidence="1">
    <location>
        <begin position="205"/>
        <end position="223"/>
    </location>
</feature>
<proteinExistence type="predicted"/>
<evidence type="ECO:0000256" key="1">
    <source>
        <dbReference type="SAM" id="Phobius"/>
    </source>
</evidence>
<dbReference type="EMBL" id="CP139487">
    <property type="protein sequence ID" value="WPU65614.1"/>
    <property type="molecule type" value="Genomic_DNA"/>
</dbReference>
<gene>
    <name evidence="2" type="ORF">SOO65_02520</name>
</gene>
<evidence type="ECO:0000313" key="3">
    <source>
        <dbReference type="Proteomes" id="UP001324634"/>
    </source>
</evidence>
<keyword evidence="1" id="KW-1133">Transmembrane helix</keyword>
<dbReference type="Proteomes" id="UP001324634">
    <property type="component" value="Chromosome"/>
</dbReference>
<protein>
    <submittedName>
        <fullName evidence="2">Uncharacterized protein</fullName>
    </submittedName>
</protein>
<keyword evidence="3" id="KW-1185">Reference proteome</keyword>
<keyword evidence="1" id="KW-0812">Transmembrane</keyword>
<dbReference type="KEGG" id="psti:SOO65_02520"/>
<keyword evidence="1" id="KW-0472">Membrane</keyword>
<sequence length="433" mass="50509">MTLVRTDFEHFKNWLDLDINSIAWEGRYADSFSGFWDSFFKDKIEPLELADRFNYAKRIAKSGPLISWLNWLFEKFVVFSFIHQGRSVREIAFQFDLQEKYISTVLRDHLIKVYPAFEDYINENFQISNVSSKNLFLKFEDLEPVLGAEARNKGTFEDDILAHMEVTLYPDWPNLVKELRKDMLSLKVDFENFKKKTAFRKQLRFFQEVIILLLILSVIVFALKNFNKWYENNLVNKITLFEPNFFWLDKTLSYQEQDLLAKQQIDLSNKELEELERIEAQQVFTDERLGSRYDPESDVVVLDSVENVPKSFGEAETEQSEYEEKSKGGYRDSAYAASNKKAYRILMASVEPAAIRNKILPLMKKFGIAQVDNVRPGMQIPGGLYFNLMVPSNNLKDFMTKVSTLGEATIFESRSQGGDQAGKNRVFIWVKSI</sequence>